<dbReference type="Proteomes" id="UP000178908">
    <property type="component" value="Unassembled WGS sequence"/>
</dbReference>
<proteinExistence type="predicted"/>
<evidence type="ECO:0000313" key="1">
    <source>
        <dbReference type="EMBL" id="OGN08964.1"/>
    </source>
</evidence>
<gene>
    <name evidence="1" type="ORF">A3C61_03775</name>
</gene>
<evidence type="ECO:0000313" key="2">
    <source>
        <dbReference type="Proteomes" id="UP000178908"/>
    </source>
</evidence>
<organism evidence="1 2">
    <name type="scientific">Candidatus Yanofskybacteria bacterium RIFCSPHIGHO2_02_FULL_39_10</name>
    <dbReference type="NCBI Taxonomy" id="1802674"/>
    <lineage>
        <taxon>Bacteria</taxon>
        <taxon>Candidatus Yanofskyibacteriota</taxon>
    </lineage>
</organism>
<protein>
    <submittedName>
        <fullName evidence="1">Uncharacterized protein</fullName>
    </submittedName>
</protein>
<accession>A0A1F8F733</accession>
<reference evidence="1 2" key="1">
    <citation type="journal article" date="2016" name="Nat. Commun.">
        <title>Thousands of microbial genomes shed light on interconnected biogeochemical processes in an aquifer system.</title>
        <authorList>
            <person name="Anantharaman K."/>
            <person name="Brown C.T."/>
            <person name="Hug L.A."/>
            <person name="Sharon I."/>
            <person name="Castelle C.J."/>
            <person name="Probst A.J."/>
            <person name="Thomas B.C."/>
            <person name="Singh A."/>
            <person name="Wilkins M.J."/>
            <person name="Karaoz U."/>
            <person name="Brodie E.L."/>
            <person name="Williams K.H."/>
            <person name="Hubbard S.S."/>
            <person name="Banfield J.F."/>
        </authorList>
    </citation>
    <scope>NUCLEOTIDE SEQUENCE [LARGE SCALE GENOMIC DNA]</scope>
</reference>
<dbReference type="AlphaFoldDB" id="A0A1F8F733"/>
<comment type="caution">
    <text evidence="1">The sequence shown here is derived from an EMBL/GenBank/DDBJ whole genome shotgun (WGS) entry which is preliminary data.</text>
</comment>
<dbReference type="EMBL" id="MGJO01000036">
    <property type="protein sequence ID" value="OGN08964.1"/>
    <property type="molecule type" value="Genomic_DNA"/>
</dbReference>
<name>A0A1F8F733_9BACT</name>
<sequence>MGWGFALYAHLNLYSLVVGYGELFFSMENGMNIGPLAPISSKAMTALDKIAKILNNTPRSEWEFVLLQGKEKAEQKIRDKRCGCSDSCFLESWPGGLP</sequence>